<accession>A0A3N2R4R8</accession>
<gene>
    <name evidence="2" type="ORF">EAT49_09120</name>
</gene>
<evidence type="ECO:0000256" key="1">
    <source>
        <dbReference type="SAM" id="MobiDB-lite"/>
    </source>
</evidence>
<dbReference type="Proteomes" id="UP000268016">
    <property type="component" value="Unassembled WGS sequence"/>
</dbReference>
<evidence type="ECO:0000313" key="2">
    <source>
        <dbReference type="EMBL" id="ROU02490.1"/>
    </source>
</evidence>
<keyword evidence="3" id="KW-1185">Reference proteome</keyword>
<feature type="region of interest" description="Disordered" evidence="1">
    <location>
        <begin position="1"/>
        <end position="39"/>
    </location>
</feature>
<feature type="compositionally biased region" description="Basic and acidic residues" evidence="1">
    <location>
        <begin position="72"/>
        <end position="81"/>
    </location>
</feature>
<protein>
    <submittedName>
        <fullName evidence="2">Uncharacterized protein</fullName>
    </submittedName>
</protein>
<comment type="caution">
    <text evidence="2">The sequence shown here is derived from an EMBL/GenBank/DDBJ whole genome shotgun (WGS) entry which is preliminary data.</text>
</comment>
<feature type="region of interest" description="Disordered" evidence="1">
    <location>
        <begin position="69"/>
        <end position="106"/>
    </location>
</feature>
<organism evidence="2 3">
    <name type="scientific">Histidinibacterium lentulum</name>
    <dbReference type="NCBI Taxonomy" id="2480588"/>
    <lineage>
        <taxon>Bacteria</taxon>
        <taxon>Pseudomonadati</taxon>
        <taxon>Pseudomonadota</taxon>
        <taxon>Alphaproteobacteria</taxon>
        <taxon>Rhodobacterales</taxon>
        <taxon>Paracoccaceae</taxon>
        <taxon>Histidinibacterium</taxon>
    </lineage>
</organism>
<dbReference type="EMBL" id="RDRB01000004">
    <property type="protein sequence ID" value="ROU02490.1"/>
    <property type="molecule type" value="Genomic_DNA"/>
</dbReference>
<evidence type="ECO:0000313" key="3">
    <source>
        <dbReference type="Proteomes" id="UP000268016"/>
    </source>
</evidence>
<reference evidence="2 3" key="1">
    <citation type="submission" date="2018-10" db="EMBL/GenBank/DDBJ databases">
        <title>Histidinibacterium lentulum gen. nov., sp. nov., a marine bacterium from the culture broth of Picochlorum sp. 122.</title>
        <authorList>
            <person name="Wang G."/>
        </authorList>
    </citation>
    <scope>NUCLEOTIDE SEQUENCE [LARGE SCALE GENOMIC DNA]</scope>
    <source>
        <strain evidence="2 3">B17</strain>
    </source>
</reference>
<sequence>MDPARKFQRTNRSRLCDRPWATGGHAGPDRLREARIGPGASAAAQLGPALLHGGVDRFAPLPRDPVVCGILRSDREREAGETHGQNRGRAGGPAPAASPLTDRPGR</sequence>
<proteinExistence type="predicted"/>
<name>A0A3N2R4R8_9RHOB</name>
<dbReference type="AlphaFoldDB" id="A0A3N2R4R8"/>
<feature type="compositionally biased region" description="Basic residues" evidence="1">
    <location>
        <begin position="1"/>
        <end position="12"/>
    </location>
</feature>